<name>A0AAU9KLT4_9STRA</name>
<evidence type="ECO:0008006" key="5">
    <source>
        <dbReference type="Google" id="ProtNLM"/>
    </source>
</evidence>
<evidence type="ECO:0000313" key="2">
    <source>
        <dbReference type="EMBL" id="CAH0513366.1"/>
    </source>
</evidence>
<dbReference type="AlphaFoldDB" id="A0AAU9KLT4"/>
<gene>
    <name evidence="2" type="ORF">PBS001_LOCUS181</name>
    <name evidence="1" type="ORF">PBS003_LOCUS229</name>
</gene>
<accession>A0AAU9KLT4</accession>
<organism evidence="1 4">
    <name type="scientific">Peronospora belbahrii</name>
    <dbReference type="NCBI Taxonomy" id="622444"/>
    <lineage>
        <taxon>Eukaryota</taxon>
        <taxon>Sar</taxon>
        <taxon>Stramenopiles</taxon>
        <taxon>Oomycota</taxon>
        <taxon>Peronosporomycetes</taxon>
        <taxon>Peronosporales</taxon>
        <taxon>Peronosporaceae</taxon>
        <taxon>Peronospora</taxon>
    </lineage>
</organism>
<evidence type="ECO:0000313" key="3">
    <source>
        <dbReference type="Proteomes" id="UP001158986"/>
    </source>
</evidence>
<comment type="caution">
    <text evidence="1">The sequence shown here is derived from an EMBL/GenBank/DDBJ whole genome shotgun (WGS) entry which is preliminary data.</text>
</comment>
<evidence type="ECO:0000313" key="4">
    <source>
        <dbReference type="Proteomes" id="UP001160483"/>
    </source>
</evidence>
<dbReference type="Proteomes" id="UP001160483">
    <property type="component" value="Unassembled WGS sequence"/>
</dbReference>
<dbReference type="EMBL" id="CAKKTJ010000038">
    <property type="protein sequence ID" value="CAH0473324.1"/>
    <property type="molecule type" value="Genomic_DNA"/>
</dbReference>
<dbReference type="EMBL" id="CAKLCB010000010">
    <property type="protein sequence ID" value="CAH0513366.1"/>
    <property type="molecule type" value="Genomic_DNA"/>
</dbReference>
<dbReference type="Proteomes" id="UP001158986">
    <property type="component" value="Unassembled WGS sequence"/>
</dbReference>
<proteinExistence type="predicted"/>
<keyword evidence="3" id="KW-1185">Reference proteome</keyword>
<sequence length="74" mass="7906">MPLSSIVTAVSKNPKNASTLAVVPLVLTSAGIATYARYAASHPTAEDKTTSAALEQEREENFHQHVALAWKGTR</sequence>
<evidence type="ECO:0000313" key="1">
    <source>
        <dbReference type="EMBL" id="CAH0473324.1"/>
    </source>
</evidence>
<protein>
    <recommendedName>
        <fullName evidence="5">HIG1 domain-containing protein</fullName>
    </recommendedName>
</protein>
<reference evidence="1 3" key="1">
    <citation type="submission" date="2021-11" db="EMBL/GenBank/DDBJ databases">
        <authorList>
            <person name="Islam A."/>
            <person name="Islam S."/>
            <person name="Flora M.S."/>
            <person name="Rahman M."/>
            <person name="Ziaur R.M."/>
            <person name="Epstein J.H."/>
            <person name="Hassan M."/>
            <person name="Klassen M."/>
            <person name="Woodard K."/>
            <person name="Webb A."/>
            <person name="Webby R.J."/>
            <person name="El Zowalaty M.E."/>
        </authorList>
    </citation>
    <scope>NUCLEOTIDE SEQUENCE</scope>
    <source>
        <strain evidence="2">Pbs1</strain>
        <strain evidence="1">Pbs3</strain>
    </source>
</reference>